<name>A0A0E2LSP8_PORGN</name>
<accession>A0A0E2LSP8</accession>
<dbReference type="Proteomes" id="UP000016630">
    <property type="component" value="Unassembled WGS sequence"/>
</dbReference>
<dbReference type="EMBL" id="AWUW01000021">
    <property type="protein sequence ID" value="ERJ68529.1"/>
    <property type="molecule type" value="Genomic_DNA"/>
</dbReference>
<dbReference type="AlphaFoldDB" id="A0A0E2LSP8"/>
<evidence type="ECO:0000313" key="1">
    <source>
        <dbReference type="EMBL" id="ERJ68529.1"/>
    </source>
</evidence>
<comment type="caution">
    <text evidence="1">The sequence shown here is derived from an EMBL/GenBank/DDBJ whole genome shotgun (WGS) entry which is preliminary data.</text>
</comment>
<sequence length="39" mass="4596">MRRERDINSLSVEAGTALVYSPVFLMYRHKSIENSSKYF</sequence>
<reference evidence="1 2" key="1">
    <citation type="submission" date="2013-06" db="EMBL/GenBank/DDBJ databases">
        <authorList>
            <person name="Weinstock G."/>
            <person name="Sodergren E."/>
            <person name="Lobos E.A."/>
            <person name="Fulton L."/>
            <person name="Fulton R."/>
            <person name="Courtney L."/>
            <person name="Fronick C."/>
            <person name="O'Laughlin M."/>
            <person name="Godfrey J."/>
            <person name="Wilson R.M."/>
            <person name="Miner T."/>
            <person name="Farmer C."/>
            <person name="Delehaunty K."/>
            <person name="Cordes M."/>
            <person name="Minx P."/>
            <person name="Tomlinson C."/>
            <person name="Chen J."/>
            <person name="Wollam A."/>
            <person name="Pepin K.H."/>
            <person name="Bhonagiri V."/>
            <person name="Zhang X."/>
            <person name="Warren W."/>
            <person name="Mitreva M."/>
            <person name="Mardis E.R."/>
            <person name="Wilson R.K."/>
        </authorList>
    </citation>
    <scope>NUCLEOTIDE SEQUENCE [LARGE SCALE GENOMIC DNA]</scope>
    <source>
        <strain evidence="1 2">F0570</strain>
    </source>
</reference>
<dbReference type="HOGENOM" id="CLU_3314460_0_0_10"/>
<organism evidence="1 2">
    <name type="scientific">Porphyromonas gingivalis F0570</name>
    <dbReference type="NCBI Taxonomy" id="1227271"/>
    <lineage>
        <taxon>Bacteria</taxon>
        <taxon>Pseudomonadati</taxon>
        <taxon>Bacteroidota</taxon>
        <taxon>Bacteroidia</taxon>
        <taxon>Bacteroidales</taxon>
        <taxon>Porphyromonadaceae</taxon>
        <taxon>Porphyromonas</taxon>
    </lineage>
</organism>
<gene>
    <name evidence="1" type="ORF">HMPREF1555_00371</name>
</gene>
<protein>
    <submittedName>
        <fullName evidence="1">Uncharacterized protein</fullName>
    </submittedName>
</protein>
<evidence type="ECO:0000313" key="2">
    <source>
        <dbReference type="Proteomes" id="UP000016630"/>
    </source>
</evidence>
<proteinExistence type="predicted"/>